<dbReference type="EMBL" id="NQJD01000003">
    <property type="protein sequence ID" value="TAA75766.1"/>
    <property type="molecule type" value="Genomic_DNA"/>
</dbReference>
<proteinExistence type="predicted"/>
<dbReference type="PANTHER" id="PTHR24637">
    <property type="entry name" value="COLLAGEN"/>
    <property type="match status" value="1"/>
</dbReference>
<dbReference type="PANTHER" id="PTHR24637:SF421">
    <property type="entry name" value="CUTICLE COLLAGEN DPY-2"/>
    <property type="match status" value="1"/>
</dbReference>
<protein>
    <submittedName>
        <fullName evidence="2">Collagen triple helix repeat-containing protein</fullName>
    </submittedName>
</protein>
<keyword evidence="3" id="KW-1185">Reference proteome</keyword>
<dbReference type="InterPro" id="IPR008160">
    <property type="entry name" value="Collagen"/>
</dbReference>
<feature type="compositionally biased region" description="Low complexity" evidence="1">
    <location>
        <begin position="62"/>
        <end position="99"/>
    </location>
</feature>
<sequence length="295" mass="29652">MKGDTGNTGPQGEIGPVGQTGATGATGPIGPVGAVGPQGEIGPKGDTGLKGDTGNTGPIGATGPQGVQGIPGIIGPTGPQGLQGPAGPQGPAGVIGPQGPQGLPGVCTCPTSSSISTTSLSFLSAAESAIAPTSSVQCYEGDFMVGVDENGWIICRDAGSSCRTAFGFGQTELDDILAANLWGWQININKGQTLTQPIYTSATENDLSKAVNVGTLTVKYEGTKVSVTFKMTDDVGMSATHLYVGATNVATPLPNQYGNLHEGLNKAFIDSYEVNVSGDAAYLKVVAHAVVCDKK</sequence>
<feature type="compositionally biased region" description="Polar residues" evidence="1">
    <location>
        <begin position="1"/>
        <end position="10"/>
    </location>
</feature>
<evidence type="ECO:0000313" key="2">
    <source>
        <dbReference type="EMBL" id="TAA75766.1"/>
    </source>
</evidence>
<comment type="caution">
    <text evidence="2">The sequence shown here is derived from an EMBL/GenBank/DDBJ whole genome shotgun (WGS) entry which is preliminary data.</text>
</comment>
<accession>A0A521G413</accession>
<keyword evidence="2" id="KW-0176">Collagen</keyword>
<evidence type="ECO:0000313" key="3">
    <source>
        <dbReference type="Proteomes" id="UP000316238"/>
    </source>
</evidence>
<name>A0A521G413_9BACT</name>
<dbReference type="AlphaFoldDB" id="A0A521G413"/>
<organism evidence="2 3">
    <name type="scientific">Candidatus Electronema aureum</name>
    <dbReference type="NCBI Taxonomy" id="2005002"/>
    <lineage>
        <taxon>Bacteria</taxon>
        <taxon>Pseudomonadati</taxon>
        <taxon>Thermodesulfobacteriota</taxon>
        <taxon>Desulfobulbia</taxon>
        <taxon>Desulfobulbales</taxon>
        <taxon>Desulfobulbaceae</taxon>
        <taxon>Candidatus Electronema</taxon>
    </lineage>
</organism>
<feature type="region of interest" description="Disordered" evidence="1">
    <location>
        <begin position="1"/>
        <end position="99"/>
    </location>
</feature>
<dbReference type="Pfam" id="PF01391">
    <property type="entry name" value="Collagen"/>
    <property type="match status" value="1"/>
</dbReference>
<dbReference type="Proteomes" id="UP000316238">
    <property type="component" value="Unassembled WGS sequence"/>
</dbReference>
<feature type="compositionally biased region" description="Low complexity" evidence="1">
    <location>
        <begin position="16"/>
        <end position="38"/>
    </location>
</feature>
<evidence type="ECO:0000256" key="1">
    <source>
        <dbReference type="SAM" id="MobiDB-lite"/>
    </source>
</evidence>
<reference evidence="2" key="1">
    <citation type="submission" date="2017-07" db="EMBL/GenBank/DDBJ databases">
        <title>The cable genome - Insights into the physiology and evolution of filamentous bacteria capable of sulfide oxidation via long distance electron transfer.</title>
        <authorList>
            <person name="Thorup C."/>
            <person name="Bjerg J.T."/>
            <person name="Schreiber L."/>
            <person name="Nielsen L.P."/>
            <person name="Kjeldsen K.U."/>
            <person name="Boesen T."/>
            <person name="Boggild A."/>
            <person name="Meysman F."/>
            <person name="Geelhoed J."/>
            <person name="Schramm A."/>
        </authorList>
    </citation>
    <scope>NUCLEOTIDE SEQUENCE [LARGE SCALE GENOMIC DNA]</scope>
    <source>
        <strain evidence="2">GS</strain>
    </source>
</reference>
<gene>
    <name evidence="2" type="ORF">CDV28_1035</name>
</gene>